<evidence type="ECO:0000256" key="4">
    <source>
        <dbReference type="ARBA" id="ARBA00022989"/>
    </source>
</evidence>
<keyword evidence="4" id="KW-1133">Transmembrane helix</keyword>
<gene>
    <name evidence="7" type="ORF">GSLYS_00003708001</name>
</gene>
<name>A0AAV2H8S7_LYMST</name>
<dbReference type="GO" id="GO:0061668">
    <property type="term" value="P:mitochondrial ribosome assembly"/>
    <property type="evidence" value="ECO:0007669"/>
    <property type="project" value="TreeGrafter"/>
</dbReference>
<sequence length="190" mass="21515">MNVAKRAIIKIDAIFSKNLLVANVVTCGTLLGIGDACVQGMNIVISKKKTKFDFERTGRMIVIGCALGPFNHLWYATLDKFIKGVSGKAVFQKILCDQLVAGPFFCTTFLYGLSILEGKGTSGATQEWKEKFLEIYFVDWMFWPGAQYVNFRFVPGKYRVVYVSTATLIWNSFLSYVKHRHIDANEEDFH</sequence>
<evidence type="ECO:0000256" key="3">
    <source>
        <dbReference type="ARBA" id="ARBA00022692"/>
    </source>
</evidence>
<protein>
    <recommendedName>
        <fullName evidence="9">Mpv17-like protein 2</fullName>
    </recommendedName>
</protein>
<evidence type="ECO:0000313" key="8">
    <source>
        <dbReference type="Proteomes" id="UP001497497"/>
    </source>
</evidence>
<dbReference type="InterPro" id="IPR007248">
    <property type="entry name" value="Mpv17_PMP22"/>
</dbReference>
<comment type="similarity">
    <text evidence="2 6">Belongs to the peroxisomal membrane protein PXMP2/4 family.</text>
</comment>
<dbReference type="EMBL" id="CAXITT010000050">
    <property type="protein sequence ID" value="CAL1529553.1"/>
    <property type="molecule type" value="Genomic_DNA"/>
</dbReference>
<keyword evidence="3" id="KW-0812">Transmembrane</keyword>
<evidence type="ECO:0000256" key="5">
    <source>
        <dbReference type="ARBA" id="ARBA00023136"/>
    </source>
</evidence>
<evidence type="ECO:0000256" key="1">
    <source>
        <dbReference type="ARBA" id="ARBA00004141"/>
    </source>
</evidence>
<comment type="caution">
    <text evidence="7">The sequence shown here is derived from an EMBL/GenBank/DDBJ whole genome shotgun (WGS) entry which is preliminary data.</text>
</comment>
<keyword evidence="8" id="KW-1185">Reference proteome</keyword>
<evidence type="ECO:0000313" key="7">
    <source>
        <dbReference type="EMBL" id="CAL1529553.1"/>
    </source>
</evidence>
<dbReference type="GO" id="GO:0005739">
    <property type="term" value="C:mitochondrion"/>
    <property type="evidence" value="ECO:0007669"/>
    <property type="project" value="TreeGrafter"/>
</dbReference>
<dbReference type="GO" id="GO:0016020">
    <property type="term" value="C:membrane"/>
    <property type="evidence" value="ECO:0007669"/>
    <property type="project" value="UniProtKB-SubCell"/>
</dbReference>
<keyword evidence="5" id="KW-0472">Membrane</keyword>
<evidence type="ECO:0000256" key="6">
    <source>
        <dbReference type="RuleBase" id="RU363053"/>
    </source>
</evidence>
<comment type="subcellular location">
    <subcellularLocation>
        <location evidence="1">Membrane</location>
        <topology evidence="1">Multi-pass membrane protein</topology>
    </subcellularLocation>
</comment>
<accession>A0AAV2H8S7</accession>
<dbReference type="Proteomes" id="UP001497497">
    <property type="component" value="Unassembled WGS sequence"/>
</dbReference>
<dbReference type="PANTHER" id="PTHR11266">
    <property type="entry name" value="PEROXISOMAL MEMBRANE PROTEIN 2, PXMP2 MPV17"/>
    <property type="match status" value="1"/>
</dbReference>
<evidence type="ECO:0008006" key="9">
    <source>
        <dbReference type="Google" id="ProtNLM"/>
    </source>
</evidence>
<evidence type="ECO:0000256" key="2">
    <source>
        <dbReference type="ARBA" id="ARBA00006824"/>
    </source>
</evidence>
<dbReference type="Pfam" id="PF04117">
    <property type="entry name" value="Mpv17_PMP22"/>
    <property type="match status" value="1"/>
</dbReference>
<dbReference type="AlphaFoldDB" id="A0AAV2H8S7"/>
<reference evidence="7 8" key="1">
    <citation type="submission" date="2024-04" db="EMBL/GenBank/DDBJ databases">
        <authorList>
            <consortium name="Genoscope - CEA"/>
            <person name="William W."/>
        </authorList>
    </citation>
    <scope>NUCLEOTIDE SEQUENCE [LARGE SCALE GENOMIC DNA]</scope>
</reference>
<dbReference type="PANTHER" id="PTHR11266:SF8">
    <property type="entry name" value="MPV17-LIKE PROTEIN 2"/>
    <property type="match status" value="1"/>
</dbReference>
<proteinExistence type="inferred from homology"/>
<organism evidence="7 8">
    <name type="scientific">Lymnaea stagnalis</name>
    <name type="common">Great pond snail</name>
    <name type="synonym">Helix stagnalis</name>
    <dbReference type="NCBI Taxonomy" id="6523"/>
    <lineage>
        <taxon>Eukaryota</taxon>
        <taxon>Metazoa</taxon>
        <taxon>Spiralia</taxon>
        <taxon>Lophotrochozoa</taxon>
        <taxon>Mollusca</taxon>
        <taxon>Gastropoda</taxon>
        <taxon>Heterobranchia</taxon>
        <taxon>Euthyneura</taxon>
        <taxon>Panpulmonata</taxon>
        <taxon>Hygrophila</taxon>
        <taxon>Lymnaeoidea</taxon>
        <taxon>Lymnaeidae</taxon>
        <taxon>Lymnaea</taxon>
    </lineage>
</organism>